<keyword evidence="2" id="KW-1185">Reference proteome</keyword>
<comment type="caution">
    <text evidence="1">The sequence shown here is derived from an EMBL/GenBank/DDBJ whole genome shotgun (WGS) entry which is preliminary data.</text>
</comment>
<evidence type="ECO:0000313" key="1">
    <source>
        <dbReference type="EMBL" id="GBM60021.1"/>
    </source>
</evidence>
<dbReference type="InterPro" id="IPR036691">
    <property type="entry name" value="Endo/exonu/phosph_ase_sf"/>
</dbReference>
<sequence length="260" mass="29512">MEVSSKQFLQLKKFKEIAVNWNMFQMKEFFHVKKYSSKSVVPGVRTYEPKLQIQGDSNCGIHADSHSTSNCRNQYQLCINCEENNRHSEIKITSCIGQQISAAHVTSKKQKPIRRLGLLMSIATQPPSVSTPSLKTFKVLQVNLGRAKAANNTLQPPTVKLQTVLLQIQEPYVYNSQIQFIPQFWNIFNSISNKIAVIIPSRKLHAAFVSCYLNTVAVKIQTGQQPTTLISAYSSPYSNLQETLMEIQEIITSVRREMIF</sequence>
<dbReference type="AlphaFoldDB" id="A0A4Y2H4H7"/>
<dbReference type="SUPFAM" id="SSF56219">
    <property type="entry name" value="DNase I-like"/>
    <property type="match status" value="1"/>
</dbReference>
<reference evidence="1 2" key="1">
    <citation type="journal article" date="2019" name="Sci. Rep.">
        <title>Orb-weaving spider Araneus ventricosus genome elucidates the spidroin gene catalogue.</title>
        <authorList>
            <person name="Kono N."/>
            <person name="Nakamura H."/>
            <person name="Ohtoshi R."/>
            <person name="Moran D.A.P."/>
            <person name="Shinohara A."/>
            <person name="Yoshida Y."/>
            <person name="Fujiwara M."/>
            <person name="Mori M."/>
            <person name="Tomita M."/>
            <person name="Arakawa K."/>
        </authorList>
    </citation>
    <scope>NUCLEOTIDE SEQUENCE [LARGE SCALE GENOMIC DNA]</scope>
</reference>
<dbReference type="Proteomes" id="UP000499080">
    <property type="component" value="Unassembled WGS sequence"/>
</dbReference>
<organism evidence="1 2">
    <name type="scientific">Araneus ventricosus</name>
    <name type="common">Orbweaver spider</name>
    <name type="synonym">Epeira ventricosa</name>
    <dbReference type="NCBI Taxonomy" id="182803"/>
    <lineage>
        <taxon>Eukaryota</taxon>
        <taxon>Metazoa</taxon>
        <taxon>Ecdysozoa</taxon>
        <taxon>Arthropoda</taxon>
        <taxon>Chelicerata</taxon>
        <taxon>Arachnida</taxon>
        <taxon>Araneae</taxon>
        <taxon>Araneomorphae</taxon>
        <taxon>Entelegynae</taxon>
        <taxon>Araneoidea</taxon>
        <taxon>Araneidae</taxon>
        <taxon>Araneus</taxon>
    </lineage>
</organism>
<accession>A0A4Y2H4H7</accession>
<protein>
    <submittedName>
        <fullName evidence="1">Uncharacterized protein</fullName>
    </submittedName>
</protein>
<name>A0A4Y2H4H7_ARAVE</name>
<proteinExistence type="predicted"/>
<gene>
    <name evidence="1" type="ORF">AVEN_147586_1</name>
</gene>
<evidence type="ECO:0000313" key="2">
    <source>
        <dbReference type="Proteomes" id="UP000499080"/>
    </source>
</evidence>
<dbReference type="EMBL" id="BGPR01001712">
    <property type="protein sequence ID" value="GBM60021.1"/>
    <property type="molecule type" value="Genomic_DNA"/>
</dbReference>
<dbReference type="Gene3D" id="3.60.10.10">
    <property type="entry name" value="Endonuclease/exonuclease/phosphatase"/>
    <property type="match status" value="1"/>
</dbReference>
<dbReference type="OrthoDB" id="6437148at2759"/>